<evidence type="ECO:0000313" key="3">
    <source>
        <dbReference type="Proteomes" id="UP001379533"/>
    </source>
</evidence>
<protein>
    <submittedName>
        <fullName evidence="2">Uncharacterized protein</fullName>
    </submittedName>
</protein>
<name>A0ABZ2KDI6_9BACT</name>
<sequence length="245" mass="26888">MPWPDFSPIPRERNEAMEFAFDLQGRISELSDKVAALGLGSGGNFGLSGGNAGMEAMSSALFLAWRTLGAVGTWLKYGDEWPRDREELVRAAHILRGGTRAGGKDSNGHDLKMAIAMGRQALGKAIGVGCPKEPAAEVITFLRGAYSDLFGTIFSSRPPDQVIRAALEKASTRLARTFPSRDAYYAAFDKAGEHVARDVIFAAWRAAKLRPRDTRVFRFPMGDEETPESLLKRFQNRRARPSPSL</sequence>
<organism evidence="2 3">
    <name type="scientific">Pendulispora brunnea</name>
    <dbReference type="NCBI Taxonomy" id="2905690"/>
    <lineage>
        <taxon>Bacteria</taxon>
        <taxon>Pseudomonadati</taxon>
        <taxon>Myxococcota</taxon>
        <taxon>Myxococcia</taxon>
        <taxon>Myxococcales</taxon>
        <taxon>Sorangiineae</taxon>
        <taxon>Pendulisporaceae</taxon>
        <taxon>Pendulispora</taxon>
    </lineage>
</organism>
<evidence type="ECO:0000313" key="2">
    <source>
        <dbReference type="EMBL" id="WXA96766.1"/>
    </source>
</evidence>
<dbReference type="EMBL" id="CP089982">
    <property type="protein sequence ID" value="WXA96766.1"/>
    <property type="molecule type" value="Genomic_DNA"/>
</dbReference>
<accession>A0ABZ2KDI6</accession>
<proteinExistence type="predicted"/>
<gene>
    <name evidence="2" type="ORF">LZC95_07945</name>
</gene>
<dbReference type="Proteomes" id="UP001379533">
    <property type="component" value="Chromosome"/>
</dbReference>
<reference evidence="2 3" key="1">
    <citation type="submission" date="2021-12" db="EMBL/GenBank/DDBJ databases">
        <title>Discovery of the Pendulisporaceae a myxobacterial family with distinct sporulation behavior and unique specialized metabolism.</title>
        <authorList>
            <person name="Garcia R."/>
            <person name="Popoff A."/>
            <person name="Bader C.D."/>
            <person name="Loehr J."/>
            <person name="Walesch S."/>
            <person name="Walt C."/>
            <person name="Boldt J."/>
            <person name="Bunk B."/>
            <person name="Haeckl F.J.F.P.J."/>
            <person name="Gunesch A.P."/>
            <person name="Birkelbach J."/>
            <person name="Nuebel U."/>
            <person name="Pietschmann T."/>
            <person name="Bach T."/>
            <person name="Mueller R."/>
        </authorList>
    </citation>
    <scope>NUCLEOTIDE SEQUENCE [LARGE SCALE GENOMIC DNA]</scope>
    <source>
        <strain evidence="2 3">MSr12523</strain>
    </source>
</reference>
<feature type="region of interest" description="Disordered" evidence="1">
    <location>
        <begin position="226"/>
        <end position="245"/>
    </location>
</feature>
<evidence type="ECO:0000256" key="1">
    <source>
        <dbReference type="SAM" id="MobiDB-lite"/>
    </source>
</evidence>
<keyword evidence="3" id="KW-1185">Reference proteome</keyword>
<feature type="compositionally biased region" description="Basic residues" evidence="1">
    <location>
        <begin position="234"/>
        <end position="245"/>
    </location>
</feature>
<dbReference type="RefSeq" id="WP_394847382.1">
    <property type="nucleotide sequence ID" value="NZ_CP089982.1"/>
</dbReference>